<keyword evidence="4 6" id="KW-1133">Transmembrane helix</keyword>
<dbReference type="OrthoDB" id="9773957at2"/>
<dbReference type="InterPro" id="IPR036259">
    <property type="entry name" value="MFS_trans_sf"/>
</dbReference>
<feature type="transmembrane region" description="Helical" evidence="6">
    <location>
        <begin position="387"/>
        <end position="409"/>
    </location>
</feature>
<proteinExistence type="predicted"/>
<keyword evidence="9" id="KW-1185">Reference proteome</keyword>
<dbReference type="PANTHER" id="PTHR43791:SF36">
    <property type="entry name" value="TRANSPORTER, PUTATIVE (AFU_ORTHOLOGUE AFUA_6G08340)-RELATED"/>
    <property type="match status" value="1"/>
</dbReference>
<feature type="transmembrane region" description="Helical" evidence="6">
    <location>
        <begin position="329"/>
        <end position="348"/>
    </location>
</feature>
<dbReference type="CDD" id="cd17319">
    <property type="entry name" value="MFS_ExuT_GudP_like"/>
    <property type="match status" value="1"/>
</dbReference>
<evidence type="ECO:0000256" key="2">
    <source>
        <dbReference type="ARBA" id="ARBA00022448"/>
    </source>
</evidence>
<keyword evidence="3 6" id="KW-0812">Transmembrane</keyword>
<evidence type="ECO:0000256" key="4">
    <source>
        <dbReference type="ARBA" id="ARBA00022989"/>
    </source>
</evidence>
<feature type="transmembrane region" description="Helical" evidence="6">
    <location>
        <begin position="28"/>
        <end position="45"/>
    </location>
</feature>
<feature type="transmembrane region" description="Helical" evidence="6">
    <location>
        <begin position="165"/>
        <end position="188"/>
    </location>
</feature>
<dbReference type="PANTHER" id="PTHR43791">
    <property type="entry name" value="PERMEASE-RELATED"/>
    <property type="match status" value="1"/>
</dbReference>
<dbReference type="GO" id="GO:0022857">
    <property type="term" value="F:transmembrane transporter activity"/>
    <property type="evidence" value="ECO:0007669"/>
    <property type="project" value="InterPro"/>
</dbReference>
<evidence type="ECO:0000259" key="7">
    <source>
        <dbReference type="PROSITE" id="PS50850"/>
    </source>
</evidence>
<gene>
    <name evidence="8" type="ORF">AWB76_07055</name>
</gene>
<feature type="transmembrane region" description="Helical" evidence="6">
    <location>
        <begin position="354"/>
        <end position="375"/>
    </location>
</feature>
<feature type="transmembrane region" description="Helical" evidence="6">
    <location>
        <begin position="421"/>
        <end position="440"/>
    </location>
</feature>
<evidence type="ECO:0000313" key="8">
    <source>
        <dbReference type="EMBL" id="SAK94740.1"/>
    </source>
</evidence>
<keyword evidence="5 6" id="KW-0472">Membrane</keyword>
<evidence type="ECO:0000256" key="3">
    <source>
        <dbReference type="ARBA" id="ARBA00022692"/>
    </source>
</evidence>
<keyword evidence="2" id="KW-0813">Transport</keyword>
<dbReference type="Gene3D" id="1.20.1250.20">
    <property type="entry name" value="MFS general substrate transporter like domains"/>
    <property type="match status" value="2"/>
</dbReference>
<feature type="transmembrane region" description="Helical" evidence="6">
    <location>
        <begin position="264"/>
        <end position="285"/>
    </location>
</feature>
<evidence type="ECO:0000256" key="1">
    <source>
        <dbReference type="ARBA" id="ARBA00004141"/>
    </source>
</evidence>
<feature type="transmembrane region" description="Helical" evidence="6">
    <location>
        <begin position="103"/>
        <end position="124"/>
    </location>
</feature>
<comment type="subcellular location">
    <subcellularLocation>
        <location evidence="1">Membrane</location>
        <topology evidence="1">Multi-pass membrane protein</topology>
    </subcellularLocation>
</comment>
<dbReference type="FunFam" id="1.20.1250.20:FF:000018">
    <property type="entry name" value="MFS transporter permease"/>
    <property type="match status" value="1"/>
</dbReference>
<dbReference type="EMBL" id="FCOI02000043">
    <property type="protein sequence ID" value="SAK94740.1"/>
    <property type="molecule type" value="Genomic_DNA"/>
</dbReference>
<evidence type="ECO:0000313" key="9">
    <source>
        <dbReference type="Proteomes" id="UP000054624"/>
    </source>
</evidence>
<feature type="domain" description="Major facilitator superfamily (MFS) profile" evidence="7">
    <location>
        <begin position="32"/>
        <end position="445"/>
    </location>
</feature>
<dbReference type="Proteomes" id="UP000054624">
    <property type="component" value="Unassembled WGS sequence"/>
</dbReference>
<dbReference type="SUPFAM" id="SSF103473">
    <property type="entry name" value="MFS general substrate transporter"/>
    <property type="match status" value="1"/>
</dbReference>
<evidence type="ECO:0000256" key="6">
    <source>
        <dbReference type="SAM" id="Phobius"/>
    </source>
</evidence>
<dbReference type="PROSITE" id="PS50850">
    <property type="entry name" value="MFS"/>
    <property type="match status" value="1"/>
</dbReference>
<organism evidence="8 9">
    <name type="scientific">Caballeronia temeraria</name>
    <dbReference type="NCBI Taxonomy" id="1777137"/>
    <lineage>
        <taxon>Bacteria</taxon>
        <taxon>Pseudomonadati</taxon>
        <taxon>Pseudomonadota</taxon>
        <taxon>Betaproteobacteria</taxon>
        <taxon>Burkholderiales</taxon>
        <taxon>Burkholderiaceae</taxon>
        <taxon>Caballeronia</taxon>
    </lineage>
</organism>
<accession>A0A158DK11</accession>
<dbReference type="AlphaFoldDB" id="A0A158DK11"/>
<dbReference type="InterPro" id="IPR011701">
    <property type="entry name" value="MFS"/>
</dbReference>
<evidence type="ECO:0000256" key="5">
    <source>
        <dbReference type="ARBA" id="ARBA00023136"/>
    </source>
</evidence>
<reference evidence="9" key="1">
    <citation type="submission" date="2016-01" db="EMBL/GenBank/DDBJ databases">
        <authorList>
            <person name="Peeters Charlotte."/>
        </authorList>
    </citation>
    <scope>NUCLEOTIDE SEQUENCE [LARGE SCALE GENOMIC DNA]</scope>
</reference>
<sequence length="460" mass="50373">MQSNTQFRNKDVSAEPKSDPVTEINRKIAWRLLPLLFVCYIVSYLDRINISVAKLQMIGDLHFNNTIYAFGASVFFWGYVLFEVPSNLLLSRLGARVWIARIMITWGLFSAAVAFIEPIAGFFALSSATVFFIVRCLLGACEAGFFPGVILYLSYWYAPRGQSRVLSGFLLALPVATIVGAPLSGWVLESMNGVMKFSGWQWMFVIEGLPAVALGLVVLAFLPDRPGNVRWLTSDEKIRVVEERANRQAERNHRFSHALKDVRVWILCLIYVLYGTGFYGLAFWLPTIIQSAGVKNTFHVGLFTAVPWAVSAVYMVWHAAHARKSMERRWHTALPILFSGFGLIMSAYTSDNLVLSMLFMSIALSGLMGVMTVFWTLPAGFLSGTAAAAGIAIISSIGSLSGILGSFVSSVALDLTGTMRSGTYILGACVLLSGLVALAAPRSLYRLAGAAGPQESRITT</sequence>
<feature type="transmembrane region" description="Helical" evidence="6">
    <location>
        <begin position="200"/>
        <end position="222"/>
    </location>
</feature>
<dbReference type="Pfam" id="PF07690">
    <property type="entry name" value="MFS_1"/>
    <property type="match status" value="1"/>
</dbReference>
<feature type="transmembrane region" description="Helical" evidence="6">
    <location>
        <begin position="65"/>
        <end position="82"/>
    </location>
</feature>
<protein>
    <submittedName>
        <fullName evidence="8">MFS transporter</fullName>
    </submittedName>
</protein>
<dbReference type="GO" id="GO:0016020">
    <property type="term" value="C:membrane"/>
    <property type="evidence" value="ECO:0007669"/>
    <property type="project" value="UniProtKB-SubCell"/>
</dbReference>
<feature type="transmembrane region" description="Helical" evidence="6">
    <location>
        <begin position="297"/>
        <end position="317"/>
    </location>
</feature>
<feature type="transmembrane region" description="Helical" evidence="6">
    <location>
        <begin position="130"/>
        <end position="153"/>
    </location>
</feature>
<name>A0A158DK11_9BURK</name>
<dbReference type="InterPro" id="IPR020846">
    <property type="entry name" value="MFS_dom"/>
</dbReference>